<keyword evidence="1" id="KW-0472">Membrane</keyword>
<dbReference type="SUPFAM" id="SSF69593">
    <property type="entry name" value="Glycerol-3-phosphate (1)-acyltransferase"/>
    <property type="match status" value="1"/>
</dbReference>
<keyword evidence="1" id="KW-1133">Transmembrane helix</keyword>
<dbReference type="InterPro" id="IPR002123">
    <property type="entry name" value="Plipid/glycerol_acylTrfase"/>
</dbReference>
<dbReference type="GO" id="GO:0016746">
    <property type="term" value="F:acyltransferase activity"/>
    <property type="evidence" value="ECO:0007669"/>
    <property type="project" value="UniProtKB-KW"/>
</dbReference>
<dbReference type="RefSeq" id="WP_343048627.1">
    <property type="nucleotide sequence ID" value="NZ_JACCBV010000001.1"/>
</dbReference>
<evidence type="ECO:0000313" key="4">
    <source>
        <dbReference type="Proteomes" id="UP000576969"/>
    </source>
</evidence>
<feature type="domain" description="Phospholipid/glycerol acyltransferase" evidence="2">
    <location>
        <begin position="131"/>
        <end position="284"/>
    </location>
</feature>
<dbReference type="EMBL" id="JACCBV010000001">
    <property type="protein sequence ID" value="NYE18598.1"/>
    <property type="molecule type" value="Genomic_DNA"/>
</dbReference>
<proteinExistence type="predicted"/>
<keyword evidence="4" id="KW-1185">Reference proteome</keyword>
<keyword evidence="3" id="KW-0012">Acyltransferase</keyword>
<comment type="caution">
    <text evidence="3">The sequence shown here is derived from an EMBL/GenBank/DDBJ whole genome shotgun (WGS) entry which is preliminary data.</text>
</comment>
<feature type="transmembrane region" description="Helical" evidence="1">
    <location>
        <begin position="41"/>
        <end position="65"/>
    </location>
</feature>
<reference evidence="3 4" key="1">
    <citation type="submission" date="2020-07" db="EMBL/GenBank/DDBJ databases">
        <title>Sequencing the genomes of 1000 actinobacteria strains.</title>
        <authorList>
            <person name="Klenk H.-P."/>
        </authorList>
    </citation>
    <scope>NUCLEOTIDE SEQUENCE [LARGE SCALE GENOMIC DNA]</scope>
    <source>
        <strain evidence="3 4">DSM 24662</strain>
    </source>
</reference>
<dbReference type="Pfam" id="PF01553">
    <property type="entry name" value="Acyltransferase"/>
    <property type="match status" value="1"/>
</dbReference>
<dbReference type="AlphaFoldDB" id="A0A7Y9GLA2"/>
<accession>A0A7Y9GLA2</accession>
<gene>
    <name evidence="3" type="ORF">BJ991_000626</name>
</gene>
<keyword evidence="1" id="KW-0812">Transmembrane</keyword>
<dbReference type="SMART" id="SM00563">
    <property type="entry name" value="PlsC"/>
    <property type="match status" value="1"/>
</dbReference>
<feature type="transmembrane region" description="Helical" evidence="1">
    <location>
        <begin position="6"/>
        <end position="29"/>
    </location>
</feature>
<keyword evidence="3" id="KW-0808">Transferase</keyword>
<dbReference type="Proteomes" id="UP000576969">
    <property type="component" value="Unassembled WGS sequence"/>
</dbReference>
<evidence type="ECO:0000256" key="1">
    <source>
        <dbReference type="SAM" id="Phobius"/>
    </source>
</evidence>
<protein>
    <submittedName>
        <fullName evidence="3">1-acyl-sn-glycerol-3-phosphate acyltransferase</fullName>
    </submittedName>
</protein>
<evidence type="ECO:0000259" key="2">
    <source>
        <dbReference type="SMART" id="SM00563"/>
    </source>
</evidence>
<evidence type="ECO:0000313" key="3">
    <source>
        <dbReference type="EMBL" id="NYE18598.1"/>
    </source>
</evidence>
<sequence length="347" mass="38525">MVIAPLVVILGLVLLVLIPVGWLIFFALLSLIPRHMRAPRIVWLVFVYVVWDAALLVCLLALWLASGFGWKLRSPAFVRAHYRLAAFFLRVLFWIFEAVLRLHVVTAGSDAADTALAHDEFVELFDHDLPLVVASRHGGPGDSFIVVHTMLNGVGRMPRIVLKDTLQWDPAIDVLLNRIPTRFIVPSGFAKVAIGGGRAVEAQIGALAEGLAGDDALVIFPEGGQATPLRRISRIERLRKAGRTDMAVRAEALRHVMPPQPGGVHAALTAAPDSDVVLIAHTGLERLSSMHDLWRELPMEKRIRMRAWRIPRADIPAEPDAQAEWLFGWFERLDAWIDAHDDAPRAD</sequence>
<organism evidence="3 4">
    <name type="scientific">Microbacterium immunditiarum</name>
    <dbReference type="NCBI Taxonomy" id="337480"/>
    <lineage>
        <taxon>Bacteria</taxon>
        <taxon>Bacillati</taxon>
        <taxon>Actinomycetota</taxon>
        <taxon>Actinomycetes</taxon>
        <taxon>Micrococcales</taxon>
        <taxon>Microbacteriaceae</taxon>
        <taxon>Microbacterium</taxon>
    </lineage>
</organism>
<name>A0A7Y9GLA2_9MICO</name>